<evidence type="ECO:0008006" key="4">
    <source>
        <dbReference type="Google" id="ProtNLM"/>
    </source>
</evidence>
<dbReference type="CDD" id="cd02440">
    <property type="entry name" value="AdoMet_MTases"/>
    <property type="match status" value="1"/>
</dbReference>
<reference evidence="2" key="1">
    <citation type="submission" date="2022-10" db="EMBL/GenBank/DDBJ databases">
        <title>Determination and structural analysis of whole genome sequence of Sarocladium strictum F4-1.</title>
        <authorList>
            <person name="Hu L."/>
            <person name="Jiang Y."/>
        </authorList>
    </citation>
    <scope>NUCLEOTIDE SEQUENCE</scope>
    <source>
        <strain evidence="2">F4-1</strain>
    </source>
</reference>
<dbReference type="EMBL" id="JAPDFR010000001">
    <property type="protein sequence ID" value="KAK0392931.1"/>
    <property type="molecule type" value="Genomic_DNA"/>
</dbReference>
<evidence type="ECO:0000313" key="3">
    <source>
        <dbReference type="Proteomes" id="UP001175261"/>
    </source>
</evidence>
<evidence type="ECO:0000256" key="1">
    <source>
        <dbReference type="ARBA" id="ARBA00038158"/>
    </source>
</evidence>
<sequence length="463" mass="51130">MLQKRFDGVTGEKCTLAAATHLNMMPKSVACKSEQTHDLSAQKAHIYEEPPAKRFAGDLPASIAMTPSSGTQEMPLVTARKPNSLTGQTTIRDGVTQIVVTALPNGKSETVYDTVLSDTAHRDDAIYCYGPEGYDDDDADETASETSTFSTVSHDSLPPICAYGHTYHGSRRLFSPNDASEARRQELQHMLYKLCLDGGLTAAKLPLDDLPPNEPFHILDIGSGSGLWAVEMAQTYPNVEIVGTDLSSALLPSSVPPNLTFEIADAADSWPPSRYDFIHMRNLVGGGIRDWDQLLRDAYAHLKPGGQLEFTEVRPRFFDVDPEQADLPDLAAGEKPEIGAACLEYEMTYAEMCARIGLDVDPVPRIADFLSSTLGAESVRERVDWLPVKSWGNDPVARRKGEIVMEMIGYLENWTLMLFGVCGWEEADTRALLERVKKEVRDPLLRSYTKVTFITARKPLDED</sequence>
<comment type="similarity">
    <text evidence="1">Belongs to the methyltransferase superfamily. LaeA methyltransferase family.</text>
</comment>
<protein>
    <recommendedName>
        <fullName evidence="4">Secondary metabolism regulator LAE1</fullName>
    </recommendedName>
</protein>
<organism evidence="2 3">
    <name type="scientific">Sarocladium strictum</name>
    <name type="common">Black bundle disease fungus</name>
    <name type="synonym">Acremonium strictum</name>
    <dbReference type="NCBI Taxonomy" id="5046"/>
    <lineage>
        <taxon>Eukaryota</taxon>
        <taxon>Fungi</taxon>
        <taxon>Dikarya</taxon>
        <taxon>Ascomycota</taxon>
        <taxon>Pezizomycotina</taxon>
        <taxon>Sordariomycetes</taxon>
        <taxon>Hypocreomycetidae</taxon>
        <taxon>Hypocreales</taxon>
        <taxon>Sarocladiaceae</taxon>
        <taxon>Sarocladium</taxon>
    </lineage>
</organism>
<gene>
    <name evidence="2" type="ORF">NLU13_2425</name>
</gene>
<dbReference type="Proteomes" id="UP001175261">
    <property type="component" value="Unassembled WGS sequence"/>
</dbReference>
<dbReference type="InterPro" id="IPR029063">
    <property type="entry name" value="SAM-dependent_MTases_sf"/>
</dbReference>
<proteinExistence type="inferred from homology"/>
<dbReference type="GO" id="GO:0008168">
    <property type="term" value="F:methyltransferase activity"/>
    <property type="evidence" value="ECO:0007669"/>
    <property type="project" value="TreeGrafter"/>
</dbReference>
<keyword evidence="3" id="KW-1185">Reference proteome</keyword>
<dbReference type="Pfam" id="PF13489">
    <property type="entry name" value="Methyltransf_23"/>
    <property type="match status" value="1"/>
</dbReference>
<dbReference type="PANTHER" id="PTHR43591">
    <property type="entry name" value="METHYLTRANSFERASE"/>
    <property type="match status" value="1"/>
</dbReference>
<dbReference type="PANTHER" id="PTHR43591:SF105">
    <property type="entry name" value="METHYLTRANSFERASE DOMAIN-CONTAINING PROTEIN-RELATED"/>
    <property type="match status" value="1"/>
</dbReference>
<accession>A0AA39GT20</accession>
<comment type="caution">
    <text evidence="2">The sequence shown here is derived from an EMBL/GenBank/DDBJ whole genome shotgun (WGS) entry which is preliminary data.</text>
</comment>
<dbReference type="AlphaFoldDB" id="A0AA39GT20"/>
<dbReference type="SUPFAM" id="SSF53335">
    <property type="entry name" value="S-adenosyl-L-methionine-dependent methyltransferases"/>
    <property type="match status" value="1"/>
</dbReference>
<evidence type="ECO:0000313" key="2">
    <source>
        <dbReference type="EMBL" id="KAK0392931.1"/>
    </source>
</evidence>
<dbReference type="Gene3D" id="3.40.50.150">
    <property type="entry name" value="Vaccinia Virus protein VP39"/>
    <property type="match status" value="1"/>
</dbReference>
<name>A0AA39GT20_SARSR</name>